<sequence>MRRILSHPQRHPLRCSNPTHQWAHSLPSSSVSVIQRRPKSGDSNGSKIELYRLLFPEDSVGERQKEEQQRRLDELGLRMRQSQAQESITGMDDSDTPASKKKKRIAAAKRVLVMRGAGRNLVREDFLRIVPQAKNLEGWITARSFIQKVVQDRDLETLERRGTYYLIFKTAAATAEYQKRANRVSKLVNFHGSPSQVSERPTPPDLMFPGEDVNTLIRSYTLMPYGSTLRLYQPPNELPDWMAAIADCGGLPDIVNRPSKMPFEVAVRLPMSPISRRELEMAVARAEIERNLPWTASSYSAFKCEEWISPASPKPRPQRGIRQIMKGDRIISDSAAQRPSSGPQGLTLRRSCDIGIVASSLILGVTPPNPQ</sequence>
<keyword evidence="3" id="KW-1185">Reference proteome</keyword>
<feature type="region of interest" description="Disordered" evidence="1">
    <location>
        <begin position="1"/>
        <end position="45"/>
    </location>
</feature>
<feature type="compositionally biased region" description="Basic residues" evidence="1">
    <location>
        <begin position="1"/>
        <end position="13"/>
    </location>
</feature>
<accession>A0A9P4J3C4</accession>
<feature type="region of interest" description="Disordered" evidence="1">
    <location>
        <begin position="80"/>
        <end position="101"/>
    </location>
</feature>
<feature type="compositionally biased region" description="Polar residues" evidence="1">
    <location>
        <begin position="16"/>
        <end position="33"/>
    </location>
</feature>
<dbReference type="EMBL" id="ML996085">
    <property type="protein sequence ID" value="KAF2153335.1"/>
    <property type="molecule type" value="Genomic_DNA"/>
</dbReference>
<evidence type="ECO:0000256" key="1">
    <source>
        <dbReference type="SAM" id="MobiDB-lite"/>
    </source>
</evidence>
<proteinExistence type="predicted"/>
<evidence type="ECO:0000313" key="2">
    <source>
        <dbReference type="EMBL" id="KAF2153335.1"/>
    </source>
</evidence>
<gene>
    <name evidence="2" type="ORF">K461DRAFT_321003</name>
</gene>
<dbReference type="AlphaFoldDB" id="A0A9P4J3C4"/>
<evidence type="ECO:0000313" key="3">
    <source>
        <dbReference type="Proteomes" id="UP000799439"/>
    </source>
</evidence>
<comment type="caution">
    <text evidence="2">The sequence shown here is derived from an EMBL/GenBank/DDBJ whole genome shotgun (WGS) entry which is preliminary data.</text>
</comment>
<organism evidence="2 3">
    <name type="scientific">Myriangium duriaei CBS 260.36</name>
    <dbReference type="NCBI Taxonomy" id="1168546"/>
    <lineage>
        <taxon>Eukaryota</taxon>
        <taxon>Fungi</taxon>
        <taxon>Dikarya</taxon>
        <taxon>Ascomycota</taxon>
        <taxon>Pezizomycotina</taxon>
        <taxon>Dothideomycetes</taxon>
        <taxon>Dothideomycetidae</taxon>
        <taxon>Myriangiales</taxon>
        <taxon>Myriangiaceae</taxon>
        <taxon>Myriangium</taxon>
    </lineage>
</organism>
<dbReference type="OrthoDB" id="5332316at2759"/>
<dbReference type="Proteomes" id="UP000799439">
    <property type="component" value="Unassembled WGS sequence"/>
</dbReference>
<protein>
    <submittedName>
        <fullName evidence="2">Uncharacterized protein</fullName>
    </submittedName>
</protein>
<reference evidence="2" key="1">
    <citation type="journal article" date="2020" name="Stud. Mycol.">
        <title>101 Dothideomycetes genomes: a test case for predicting lifestyles and emergence of pathogens.</title>
        <authorList>
            <person name="Haridas S."/>
            <person name="Albert R."/>
            <person name="Binder M."/>
            <person name="Bloem J."/>
            <person name="Labutti K."/>
            <person name="Salamov A."/>
            <person name="Andreopoulos B."/>
            <person name="Baker S."/>
            <person name="Barry K."/>
            <person name="Bills G."/>
            <person name="Bluhm B."/>
            <person name="Cannon C."/>
            <person name="Castanera R."/>
            <person name="Culley D."/>
            <person name="Daum C."/>
            <person name="Ezra D."/>
            <person name="Gonzalez J."/>
            <person name="Henrissat B."/>
            <person name="Kuo A."/>
            <person name="Liang C."/>
            <person name="Lipzen A."/>
            <person name="Lutzoni F."/>
            <person name="Magnuson J."/>
            <person name="Mondo S."/>
            <person name="Nolan M."/>
            <person name="Ohm R."/>
            <person name="Pangilinan J."/>
            <person name="Park H.-J."/>
            <person name="Ramirez L."/>
            <person name="Alfaro M."/>
            <person name="Sun H."/>
            <person name="Tritt A."/>
            <person name="Yoshinaga Y."/>
            <person name="Zwiers L.-H."/>
            <person name="Turgeon B."/>
            <person name="Goodwin S."/>
            <person name="Spatafora J."/>
            <person name="Crous P."/>
            <person name="Grigoriev I."/>
        </authorList>
    </citation>
    <scope>NUCLEOTIDE SEQUENCE</scope>
    <source>
        <strain evidence="2">CBS 260.36</strain>
    </source>
</reference>
<name>A0A9P4J3C4_9PEZI</name>